<feature type="signal peptide" evidence="1">
    <location>
        <begin position="1"/>
        <end position="16"/>
    </location>
</feature>
<reference evidence="2 3" key="1">
    <citation type="submission" date="2021-04" db="EMBL/GenBank/DDBJ databases">
        <authorList>
            <person name="Bliznina A."/>
        </authorList>
    </citation>
    <scope>NUCLEOTIDE SEQUENCE [LARGE SCALE GENOMIC DNA]</scope>
</reference>
<gene>
    <name evidence="2" type="ORF">OKIOD_LOCUS7625</name>
</gene>
<dbReference type="Proteomes" id="UP001158576">
    <property type="component" value="Chromosome XSR"/>
</dbReference>
<evidence type="ECO:0000313" key="2">
    <source>
        <dbReference type="EMBL" id="CAG5098891.1"/>
    </source>
</evidence>
<organism evidence="2 3">
    <name type="scientific">Oikopleura dioica</name>
    <name type="common">Tunicate</name>
    <dbReference type="NCBI Taxonomy" id="34765"/>
    <lineage>
        <taxon>Eukaryota</taxon>
        <taxon>Metazoa</taxon>
        <taxon>Chordata</taxon>
        <taxon>Tunicata</taxon>
        <taxon>Appendicularia</taxon>
        <taxon>Copelata</taxon>
        <taxon>Oikopleuridae</taxon>
        <taxon>Oikopleura</taxon>
    </lineage>
</organism>
<feature type="chain" id="PRO_5047278535" evidence="1">
    <location>
        <begin position="17"/>
        <end position="192"/>
    </location>
</feature>
<proteinExistence type="predicted"/>
<sequence length="192" mass="21706">MSSNLILTFLLGHCIAEPALQKMLQDALQRATQEAQQMARYQMEVDVEDEILSRSSRFSRSDLCVAQKHRISYPLFVHKYVCPLLRTYMSDFCQGRGDECFKCSTTDITTRQHWHVLKCRPSTTAPHDICSQAAIDSAFCSGSSPQCPLTFYDTGDVQPEFRKTCCIQQLNLGQTLSCNAASTTFQKETLEL</sequence>
<keyword evidence="1" id="KW-0732">Signal</keyword>
<keyword evidence="3" id="KW-1185">Reference proteome</keyword>
<evidence type="ECO:0000313" key="3">
    <source>
        <dbReference type="Proteomes" id="UP001158576"/>
    </source>
</evidence>
<protein>
    <submittedName>
        <fullName evidence="2">Oidioi.mRNA.OKI2018_I69.XSR.g16067.t1.cds</fullName>
    </submittedName>
</protein>
<accession>A0ABN7SM76</accession>
<evidence type="ECO:0000256" key="1">
    <source>
        <dbReference type="SAM" id="SignalP"/>
    </source>
</evidence>
<dbReference type="EMBL" id="OU015569">
    <property type="protein sequence ID" value="CAG5098891.1"/>
    <property type="molecule type" value="Genomic_DNA"/>
</dbReference>
<name>A0ABN7SM76_OIKDI</name>